<evidence type="ECO:0000259" key="3">
    <source>
        <dbReference type="PROSITE" id="PS50801"/>
    </source>
</evidence>
<dbReference type="PROSITE" id="PS50801">
    <property type="entry name" value="STAS"/>
    <property type="match status" value="1"/>
</dbReference>
<gene>
    <name evidence="4" type="ordered locus">AM1_B0089</name>
</gene>
<dbReference type="InterPro" id="IPR036513">
    <property type="entry name" value="STAS_dom_sf"/>
</dbReference>
<sequence>MSYKIIQPTEFMDDSSANQIRYEISKAMANGVKTILVDLQEVAFINSSAIGALVATHKVVYEKGGTLSLCSLNEQVKIFFALTKMDHIFDIFIDRHEFMQKNGSATN</sequence>
<reference evidence="4 5" key="1">
    <citation type="journal article" date="2008" name="Proc. Natl. Acad. Sci. U.S.A.">
        <title>Niche adaptation and genome expansion in the chlorophyll d-producing cyanobacterium Acaryochloris marina.</title>
        <authorList>
            <person name="Swingley W.D."/>
            <person name="Chen M."/>
            <person name="Cheung P.C."/>
            <person name="Conrad A.L."/>
            <person name="Dejesa L.C."/>
            <person name="Hao J."/>
            <person name="Honchak B.M."/>
            <person name="Karbach L.E."/>
            <person name="Kurdoglu A."/>
            <person name="Lahiri S."/>
            <person name="Mastrian S.D."/>
            <person name="Miyashita H."/>
            <person name="Page L."/>
            <person name="Ramakrishna P."/>
            <person name="Satoh S."/>
            <person name="Sattley W.M."/>
            <person name="Shimada Y."/>
            <person name="Taylor H.L."/>
            <person name="Tomo T."/>
            <person name="Tsuchiya T."/>
            <person name="Wang Z.T."/>
            <person name="Raymond J."/>
            <person name="Mimuro M."/>
            <person name="Blankenship R.E."/>
            <person name="Touchman J.W."/>
        </authorList>
    </citation>
    <scope>NUCLEOTIDE SEQUENCE [LARGE SCALE GENOMIC DNA]</scope>
    <source>
        <strain evidence="5">MBIC 11017</strain>
        <plasmid evidence="5">Plasmid pREB2</plasmid>
    </source>
</reference>
<dbReference type="PANTHER" id="PTHR33495:SF2">
    <property type="entry name" value="ANTI-SIGMA FACTOR ANTAGONIST TM_1081-RELATED"/>
    <property type="match status" value="1"/>
</dbReference>
<dbReference type="AlphaFoldDB" id="A8ZM46"/>
<dbReference type="PANTHER" id="PTHR33495">
    <property type="entry name" value="ANTI-SIGMA FACTOR ANTAGONIST TM_1081-RELATED-RELATED"/>
    <property type="match status" value="1"/>
</dbReference>
<dbReference type="SUPFAM" id="SSF52091">
    <property type="entry name" value="SpoIIaa-like"/>
    <property type="match status" value="1"/>
</dbReference>
<dbReference type="CDD" id="cd07043">
    <property type="entry name" value="STAS_anti-anti-sigma_factors"/>
    <property type="match status" value="1"/>
</dbReference>
<feature type="domain" description="STAS" evidence="3">
    <location>
        <begin position="1"/>
        <end position="107"/>
    </location>
</feature>
<dbReference type="Proteomes" id="UP000000268">
    <property type="component" value="Plasmid pREB2"/>
</dbReference>
<keyword evidence="4" id="KW-0614">Plasmid</keyword>
<dbReference type="GO" id="GO:0043856">
    <property type="term" value="F:anti-sigma factor antagonist activity"/>
    <property type="evidence" value="ECO:0007669"/>
    <property type="project" value="InterPro"/>
</dbReference>
<dbReference type="NCBIfam" id="TIGR00377">
    <property type="entry name" value="ant_ant_sig"/>
    <property type="match status" value="1"/>
</dbReference>
<dbReference type="KEGG" id="amr:AM1_B0089"/>
<comment type="similarity">
    <text evidence="1 2">Belongs to the anti-sigma-factor antagonist family.</text>
</comment>
<keyword evidence="5" id="KW-1185">Reference proteome</keyword>
<evidence type="ECO:0000256" key="2">
    <source>
        <dbReference type="RuleBase" id="RU003749"/>
    </source>
</evidence>
<proteinExistence type="inferred from homology"/>
<dbReference type="InterPro" id="IPR002645">
    <property type="entry name" value="STAS_dom"/>
</dbReference>
<evidence type="ECO:0000256" key="1">
    <source>
        <dbReference type="ARBA" id="ARBA00009013"/>
    </source>
</evidence>
<dbReference type="InterPro" id="IPR003658">
    <property type="entry name" value="Anti-sigma_ant"/>
</dbReference>
<evidence type="ECO:0000313" key="5">
    <source>
        <dbReference type="Proteomes" id="UP000000268"/>
    </source>
</evidence>
<dbReference type="HOGENOM" id="CLU_115403_6_1_3"/>
<geneLocation type="plasmid" evidence="4 5">
    <name>pREB2</name>
</geneLocation>
<name>A8ZM46_ACAM1</name>
<accession>A8ZM46</accession>
<dbReference type="Gene3D" id="3.30.750.24">
    <property type="entry name" value="STAS domain"/>
    <property type="match status" value="1"/>
</dbReference>
<organism evidence="4 5">
    <name type="scientific">Acaryochloris marina (strain MBIC 11017)</name>
    <dbReference type="NCBI Taxonomy" id="329726"/>
    <lineage>
        <taxon>Bacteria</taxon>
        <taxon>Bacillati</taxon>
        <taxon>Cyanobacteriota</taxon>
        <taxon>Cyanophyceae</taxon>
        <taxon>Acaryochloridales</taxon>
        <taxon>Acaryochloridaceae</taxon>
        <taxon>Acaryochloris</taxon>
    </lineage>
</organism>
<dbReference type="OrthoDB" id="9796076at2"/>
<evidence type="ECO:0000313" key="4">
    <source>
        <dbReference type="EMBL" id="ABW31815.1"/>
    </source>
</evidence>
<dbReference type="Pfam" id="PF01740">
    <property type="entry name" value="STAS"/>
    <property type="match status" value="1"/>
</dbReference>
<dbReference type="RefSeq" id="WP_012166967.1">
    <property type="nucleotide sequence ID" value="NC_009927.1"/>
</dbReference>
<protein>
    <recommendedName>
        <fullName evidence="2">Anti-sigma factor antagonist</fullName>
    </recommendedName>
</protein>
<dbReference type="EMBL" id="CP000839">
    <property type="protein sequence ID" value="ABW31815.1"/>
    <property type="molecule type" value="Genomic_DNA"/>
</dbReference>